<dbReference type="EMBL" id="JBHSBU010000002">
    <property type="protein sequence ID" value="MFC4161804.1"/>
    <property type="molecule type" value="Genomic_DNA"/>
</dbReference>
<feature type="signal peptide" evidence="1">
    <location>
        <begin position="1"/>
        <end position="27"/>
    </location>
</feature>
<comment type="caution">
    <text evidence="2">The sequence shown here is derived from an EMBL/GenBank/DDBJ whole genome shotgun (WGS) entry which is preliminary data.</text>
</comment>
<proteinExistence type="predicted"/>
<evidence type="ECO:0000313" key="3">
    <source>
        <dbReference type="Proteomes" id="UP001595791"/>
    </source>
</evidence>
<dbReference type="Proteomes" id="UP001595791">
    <property type="component" value="Unassembled WGS sequence"/>
</dbReference>
<dbReference type="RefSeq" id="WP_378168338.1">
    <property type="nucleotide sequence ID" value="NZ_JBHSBU010000002.1"/>
</dbReference>
<gene>
    <name evidence="2" type="ORF">ACFOW7_20920</name>
</gene>
<feature type="chain" id="PRO_5046084835" evidence="1">
    <location>
        <begin position="28"/>
        <end position="206"/>
    </location>
</feature>
<evidence type="ECO:0000256" key="1">
    <source>
        <dbReference type="SAM" id="SignalP"/>
    </source>
</evidence>
<name>A0ABV8MWT6_9NEIS</name>
<sequence>MKNRFAHFLLTGKAATLPVLIGHQAMAAVTPTFEQLTTDKLSLVELPKAGEIELGNAYGANPYGDGMVMLCNGRNPQIMSTVLTGLRDGAQVFLAAATDRDDSFHLALNPKLRIGRQNLTIVTSFIYGVSPRMEDAAEVKAGFGTVTVPVNLEKLRAKGFPMALNGTFYLQALVIPPNVSDWNQFAYSELDQVKVQTCGTTYGNGS</sequence>
<evidence type="ECO:0000313" key="2">
    <source>
        <dbReference type="EMBL" id="MFC4161804.1"/>
    </source>
</evidence>
<keyword evidence="3" id="KW-1185">Reference proteome</keyword>
<organism evidence="2 3">
    <name type="scientific">Chitinimonas lacunae</name>
    <dbReference type="NCBI Taxonomy" id="1963018"/>
    <lineage>
        <taxon>Bacteria</taxon>
        <taxon>Pseudomonadati</taxon>
        <taxon>Pseudomonadota</taxon>
        <taxon>Betaproteobacteria</taxon>
        <taxon>Neisseriales</taxon>
        <taxon>Chitinibacteraceae</taxon>
        <taxon>Chitinimonas</taxon>
    </lineage>
</organism>
<keyword evidence="1" id="KW-0732">Signal</keyword>
<reference evidence="3" key="1">
    <citation type="journal article" date="2019" name="Int. J. Syst. Evol. Microbiol.">
        <title>The Global Catalogue of Microorganisms (GCM) 10K type strain sequencing project: providing services to taxonomists for standard genome sequencing and annotation.</title>
        <authorList>
            <consortium name="The Broad Institute Genomics Platform"/>
            <consortium name="The Broad Institute Genome Sequencing Center for Infectious Disease"/>
            <person name="Wu L."/>
            <person name="Ma J."/>
        </authorList>
    </citation>
    <scope>NUCLEOTIDE SEQUENCE [LARGE SCALE GENOMIC DNA]</scope>
    <source>
        <strain evidence="3">LMG 29894</strain>
    </source>
</reference>
<accession>A0ABV8MWT6</accession>
<protein>
    <submittedName>
        <fullName evidence="2">Uncharacterized protein</fullName>
    </submittedName>
</protein>